<keyword evidence="3" id="KW-1185">Reference proteome</keyword>
<feature type="compositionally biased region" description="Polar residues" evidence="1">
    <location>
        <begin position="15"/>
        <end position="24"/>
    </location>
</feature>
<dbReference type="AlphaFoldDB" id="A0A6A7BN55"/>
<protein>
    <submittedName>
        <fullName evidence="2">Uncharacterized protein</fullName>
    </submittedName>
</protein>
<dbReference type="Proteomes" id="UP000799423">
    <property type="component" value="Unassembled WGS sequence"/>
</dbReference>
<proteinExistence type="predicted"/>
<gene>
    <name evidence="2" type="ORF">T440DRAFT_463082</name>
</gene>
<evidence type="ECO:0000313" key="2">
    <source>
        <dbReference type="EMBL" id="KAF2856856.1"/>
    </source>
</evidence>
<name>A0A6A7BN55_9PLEO</name>
<evidence type="ECO:0000256" key="1">
    <source>
        <dbReference type="SAM" id="MobiDB-lite"/>
    </source>
</evidence>
<accession>A0A6A7BN55</accession>
<evidence type="ECO:0000313" key="3">
    <source>
        <dbReference type="Proteomes" id="UP000799423"/>
    </source>
</evidence>
<reference evidence="2" key="1">
    <citation type="submission" date="2020-01" db="EMBL/GenBank/DDBJ databases">
        <authorList>
            <consortium name="DOE Joint Genome Institute"/>
            <person name="Haridas S."/>
            <person name="Albert R."/>
            <person name="Binder M."/>
            <person name="Bloem J."/>
            <person name="Labutti K."/>
            <person name="Salamov A."/>
            <person name="Andreopoulos B."/>
            <person name="Baker S.E."/>
            <person name="Barry K."/>
            <person name="Bills G."/>
            <person name="Bluhm B.H."/>
            <person name="Cannon C."/>
            <person name="Castanera R."/>
            <person name="Culley D.E."/>
            <person name="Daum C."/>
            <person name="Ezra D."/>
            <person name="Gonzalez J.B."/>
            <person name="Henrissat B."/>
            <person name="Kuo A."/>
            <person name="Liang C."/>
            <person name="Lipzen A."/>
            <person name="Lutzoni F."/>
            <person name="Magnuson J."/>
            <person name="Mondo S."/>
            <person name="Nolan M."/>
            <person name="Ohm R."/>
            <person name="Pangilinan J."/>
            <person name="Park H.-J."/>
            <person name="Ramirez L."/>
            <person name="Alfaro M."/>
            <person name="Sun H."/>
            <person name="Tritt A."/>
            <person name="Yoshinaga Y."/>
            <person name="Zwiers L.-H."/>
            <person name="Turgeon B.G."/>
            <person name="Goodwin S.B."/>
            <person name="Spatafora J.W."/>
            <person name="Crous P.W."/>
            <person name="Grigoriev I.V."/>
        </authorList>
    </citation>
    <scope>NUCLEOTIDE SEQUENCE</scope>
    <source>
        <strain evidence="2">IPT5</strain>
    </source>
</reference>
<feature type="region of interest" description="Disordered" evidence="1">
    <location>
        <begin position="1"/>
        <end position="36"/>
    </location>
</feature>
<sequence>MALGSTRAGSEMRPSPQSLRSSAKQGYPSGYRSVLGHKGKRDIFDSVDVRSIVGTANC</sequence>
<organism evidence="2 3">
    <name type="scientific">Plenodomus tracheiphilus IPT5</name>
    <dbReference type="NCBI Taxonomy" id="1408161"/>
    <lineage>
        <taxon>Eukaryota</taxon>
        <taxon>Fungi</taxon>
        <taxon>Dikarya</taxon>
        <taxon>Ascomycota</taxon>
        <taxon>Pezizomycotina</taxon>
        <taxon>Dothideomycetes</taxon>
        <taxon>Pleosporomycetidae</taxon>
        <taxon>Pleosporales</taxon>
        <taxon>Pleosporineae</taxon>
        <taxon>Leptosphaeriaceae</taxon>
        <taxon>Plenodomus</taxon>
    </lineage>
</organism>
<dbReference type="EMBL" id="MU006288">
    <property type="protein sequence ID" value="KAF2856856.1"/>
    <property type="molecule type" value="Genomic_DNA"/>
</dbReference>